<gene>
    <name evidence="2" type="ORF">MGG_16102</name>
</gene>
<feature type="region of interest" description="Disordered" evidence="1">
    <location>
        <begin position="33"/>
        <end position="83"/>
    </location>
</feature>
<sequence length="83" mass="9262">MRKRHESGGRPRGDTRDKLKTLTAYVDQALEGGNNHVRIRPLDLPSESREDQAPRPTLRITTRLHTEPGIGQGSTTSGFKRVS</sequence>
<evidence type="ECO:0000256" key="1">
    <source>
        <dbReference type="SAM" id="MobiDB-lite"/>
    </source>
</evidence>
<keyword evidence="3" id="KW-1185">Reference proteome</keyword>
<dbReference type="AlphaFoldDB" id="G4MQM0"/>
<dbReference type="RefSeq" id="XP_003709122.1">
    <property type="nucleotide sequence ID" value="XM_003709074.1"/>
</dbReference>
<protein>
    <submittedName>
        <fullName evidence="2">Uncharacterized protein</fullName>
    </submittedName>
</protein>
<reference evidence="2 3" key="1">
    <citation type="journal article" date="2005" name="Nature">
        <title>The genome sequence of the rice blast fungus Magnaporthe grisea.</title>
        <authorList>
            <person name="Dean R.A."/>
            <person name="Talbot N.J."/>
            <person name="Ebbole D.J."/>
            <person name="Farman M.L."/>
            <person name="Mitchell T.K."/>
            <person name="Orbach M.J."/>
            <person name="Thon M."/>
            <person name="Kulkarni R."/>
            <person name="Xu J.R."/>
            <person name="Pan H."/>
            <person name="Read N.D."/>
            <person name="Lee Y.H."/>
            <person name="Carbone I."/>
            <person name="Brown D."/>
            <person name="Oh Y.Y."/>
            <person name="Donofrio N."/>
            <person name="Jeong J.S."/>
            <person name="Soanes D.M."/>
            <person name="Djonovic S."/>
            <person name="Kolomiets E."/>
            <person name="Rehmeyer C."/>
            <person name="Li W."/>
            <person name="Harding M."/>
            <person name="Kim S."/>
            <person name="Lebrun M.H."/>
            <person name="Bohnert H."/>
            <person name="Coughlan S."/>
            <person name="Butler J."/>
            <person name="Calvo S."/>
            <person name="Ma L.J."/>
            <person name="Nicol R."/>
            <person name="Purcell S."/>
            <person name="Nusbaum C."/>
            <person name="Galagan J.E."/>
            <person name="Birren B.W."/>
        </authorList>
    </citation>
    <scope>NUCLEOTIDE SEQUENCE [LARGE SCALE GENOMIC DNA]</scope>
    <source>
        <strain evidence="3">70-15 / ATCC MYA-4617 / FGSC 8958</strain>
    </source>
</reference>
<proteinExistence type="predicted"/>
<feature type="compositionally biased region" description="Polar residues" evidence="1">
    <location>
        <begin position="73"/>
        <end position="83"/>
    </location>
</feature>
<organism evidence="2 3">
    <name type="scientific">Pyricularia oryzae (strain 70-15 / ATCC MYA-4617 / FGSC 8958)</name>
    <name type="common">Rice blast fungus</name>
    <name type="synonym">Magnaporthe oryzae</name>
    <dbReference type="NCBI Taxonomy" id="242507"/>
    <lineage>
        <taxon>Eukaryota</taxon>
        <taxon>Fungi</taxon>
        <taxon>Dikarya</taxon>
        <taxon>Ascomycota</taxon>
        <taxon>Pezizomycotina</taxon>
        <taxon>Sordariomycetes</taxon>
        <taxon>Sordariomycetidae</taxon>
        <taxon>Magnaporthales</taxon>
        <taxon>Pyriculariaceae</taxon>
        <taxon>Pyricularia</taxon>
    </lineage>
</organism>
<dbReference type="GeneID" id="12984363"/>
<accession>G4MQM0</accession>
<name>G4MQM0_PYRO7</name>
<dbReference type="OMA" id="NNHVRIR"/>
<dbReference type="VEuPathDB" id="FungiDB:MGG_16102"/>
<dbReference type="HOGENOM" id="CLU_2740535_0_0_1"/>
<dbReference type="EMBL" id="CM001231">
    <property type="protein sequence ID" value="EHA56510.1"/>
    <property type="molecule type" value="Genomic_DNA"/>
</dbReference>
<evidence type="ECO:0000313" key="2">
    <source>
        <dbReference type="EMBL" id="EHA56510.1"/>
    </source>
</evidence>
<evidence type="ECO:0000313" key="3">
    <source>
        <dbReference type="Proteomes" id="UP000009058"/>
    </source>
</evidence>
<reference key="2">
    <citation type="submission" date="2011-05" db="EMBL/GenBank/DDBJ databases">
        <title>The Genome Sequence of Magnaporthe oryzae 70-15.</title>
        <authorList>
            <consortium name="The Broad Institute Genome Sequencing Platform"/>
            <person name="Ma L.-J."/>
            <person name="Dead R."/>
            <person name="Young S.K."/>
            <person name="Zeng Q."/>
            <person name="Gargeya S."/>
            <person name="Fitzgerald M."/>
            <person name="Haas B."/>
            <person name="Abouelleil A."/>
            <person name="Alvarado L."/>
            <person name="Arachchi H.M."/>
            <person name="Berlin A."/>
            <person name="Brown A."/>
            <person name="Chapman S.B."/>
            <person name="Chen Z."/>
            <person name="Dunbar C."/>
            <person name="Freedman E."/>
            <person name="Gearin G."/>
            <person name="Gellesch M."/>
            <person name="Goldberg J."/>
            <person name="Griggs A."/>
            <person name="Gujja S."/>
            <person name="Heiman D."/>
            <person name="Howarth C."/>
            <person name="Larson L."/>
            <person name="Lui A."/>
            <person name="MacDonald P.J.P."/>
            <person name="Mehta T."/>
            <person name="Montmayeur A."/>
            <person name="Murphy C."/>
            <person name="Neiman D."/>
            <person name="Pearson M."/>
            <person name="Priest M."/>
            <person name="Roberts A."/>
            <person name="Saif S."/>
            <person name="Shea T."/>
            <person name="Shenoy N."/>
            <person name="Sisk P."/>
            <person name="Stolte C."/>
            <person name="Sykes S."/>
            <person name="Yandava C."/>
            <person name="Wortman J."/>
            <person name="Nusbaum C."/>
            <person name="Birren B."/>
        </authorList>
    </citation>
    <scope>NUCLEOTIDE SEQUENCE</scope>
    <source>
        <strain>70-15</strain>
    </source>
</reference>
<dbReference type="Proteomes" id="UP000009058">
    <property type="component" value="Chromosome 1"/>
</dbReference>
<dbReference type="KEGG" id="mgr:MGG_16102"/>
<dbReference type="InParanoid" id="G4MQM0"/>